<dbReference type="Gene3D" id="3.40.630.30">
    <property type="match status" value="1"/>
</dbReference>
<keyword evidence="5" id="KW-1185">Reference proteome</keyword>
<dbReference type="RefSeq" id="WP_119480914.1">
    <property type="nucleotide sequence ID" value="NZ_QXTG01000001.1"/>
</dbReference>
<dbReference type="GO" id="GO:0016747">
    <property type="term" value="F:acyltransferase activity, transferring groups other than amino-acyl groups"/>
    <property type="evidence" value="ECO:0007669"/>
    <property type="project" value="InterPro"/>
</dbReference>
<dbReference type="InterPro" id="IPR016181">
    <property type="entry name" value="Acyl_CoA_acyltransferase"/>
</dbReference>
<dbReference type="Proteomes" id="UP000265742">
    <property type="component" value="Unassembled WGS sequence"/>
</dbReference>
<dbReference type="OrthoDB" id="9789603at2"/>
<dbReference type="InterPro" id="IPR050832">
    <property type="entry name" value="Bact_Acetyltransf"/>
</dbReference>
<proteinExistence type="predicted"/>
<dbReference type="PANTHER" id="PTHR43877:SF2">
    <property type="entry name" value="AMINOALKYLPHOSPHONATE N-ACETYLTRANSFERASE-RELATED"/>
    <property type="match status" value="1"/>
</dbReference>
<evidence type="ECO:0000313" key="4">
    <source>
        <dbReference type="EMBL" id="RIX30552.1"/>
    </source>
</evidence>
<comment type="caution">
    <text evidence="4">The sequence shown here is derived from an EMBL/GenBank/DDBJ whole genome shotgun (WGS) entry which is preliminary data.</text>
</comment>
<accession>A0A3A1U273</accession>
<evidence type="ECO:0000259" key="3">
    <source>
        <dbReference type="PROSITE" id="PS51186"/>
    </source>
</evidence>
<protein>
    <submittedName>
        <fullName evidence="4">GNAT family N-acetyltransferase</fullName>
    </submittedName>
</protein>
<dbReference type="PROSITE" id="PS51186">
    <property type="entry name" value="GNAT"/>
    <property type="match status" value="1"/>
</dbReference>
<sequence length="165" mass="17702">MRAVEVFLGDRTFVFRDAVVDDVPALAALLADDVIGRDREDPADPEPYLRAFAAIDADPAHLLLVVQEVDGPVAATLQLTLLPGLSRGGLLRAQIEAVRVAAGSRGSALGSTMVRWAVDEARARGAGLVQLTTDARREDARRFYEGLGFVPSHVGMKLDLRRVSG</sequence>
<evidence type="ECO:0000256" key="2">
    <source>
        <dbReference type="ARBA" id="ARBA00023315"/>
    </source>
</evidence>
<keyword evidence="1 4" id="KW-0808">Transferase</keyword>
<dbReference type="CDD" id="cd04301">
    <property type="entry name" value="NAT_SF"/>
    <property type="match status" value="1"/>
</dbReference>
<feature type="domain" description="N-acetyltransferase" evidence="3">
    <location>
        <begin position="13"/>
        <end position="165"/>
    </location>
</feature>
<organism evidence="4 5">
    <name type="scientific">Amnibacterium setariae</name>
    <dbReference type="NCBI Taxonomy" id="2306585"/>
    <lineage>
        <taxon>Bacteria</taxon>
        <taxon>Bacillati</taxon>
        <taxon>Actinomycetota</taxon>
        <taxon>Actinomycetes</taxon>
        <taxon>Micrococcales</taxon>
        <taxon>Microbacteriaceae</taxon>
        <taxon>Amnibacterium</taxon>
    </lineage>
</organism>
<name>A0A3A1U273_9MICO</name>
<dbReference type="SUPFAM" id="SSF55729">
    <property type="entry name" value="Acyl-CoA N-acyltransferases (Nat)"/>
    <property type="match status" value="1"/>
</dbReference>
<dbReference type="InterPro" id="IPR000182">
    <property type="entry name" value="GNAT_dom"/>
</dbReference>
<keyword evidence="2" id="KW-0012">Acyltransferase</keyword>
<reference evidence="5" key="1">
    <citation type="submission" date="2018-09" db="EMBL/GenBank/DDBJ databases">
        <authorList>
            <person name="Kim I."/>
        </authorList>
    </citation>
    <scope>NUCLEOTIDE SEQUENCE [LARGE SCALE GENOMIC DNA]</scope>
    <source>
        <strain evidence="5">DD4a</strain>
    </source>
</reference>
<dbReference type="EMBL" id="QXTG01000001">
    <property type="protein sequence ID" value="RIX30552.1"/>
    <property type="molecule type" value="Genomic_DNA"/>
</dbReference>
<evidence type="ECO:0000256" key="1">
    <source>
        <dbReference type="ARBA" id="ARBA00022679"/>
    </source>
</evidence>
<evidence type="ECO:0000313" key="5">
    <source>
        <dbReference type="Proteomes" id="UP000265742"/>
    </source>
</evidence>
<dbReference type="PANTHER" id="PTHR43877">
    <property type="entry name" value="AMINOALKYLPHOSPHONATE N-ACETYLTRANSFERASE-RELATED-RELATED"/>
    <property type="match status" value="1"/>
</dbReference>
<dbReference type="AlphaFoldDB" id="A0A3A1U273"/>
<dbReference type="Pfam" id="PF00583">
    <property type="entry name" value="Acetyltransf_1"/>
    <property type="match status" value="1"/>
</dbReference>
<gene>
    <name evidence="4" type="ORF">D1781_03800</name>
</gene>